<dbReference type="AlphaFoldDB" id="A0A6J5BEQ0"/>
<reference evidence="2 3" key="1">
    <citation type="submission" date="2020-04" db="EMBL/GenBank/DDBJ databases">
        <authorList>
            <person name="De Canck E."/>
        </authorList>
    </citation>
    <scope>NUCLEOTIDE SEQUENCE [LARGE SCALE GENOMIC DNA]</scope>
    <source>
        <strain evidence="2 3">LMG 22037</strain>
    </source>
</reference>
<name>A0A6J5BEQ0_9BURK</name>
<evidence type="ECO:0000259" key="1">
    <source>
        <dbReference type="Pfam" id="PF07866"/>
    </source>
</evidence>
<proteinExistence type="predicted"/>
<accession>A0A6J5BEQ0</accession>
<dbReference type="RefSeq" id="WP_035479138.1">
    <property type="nucleotide sequence ID" value="NZ_CADFGL010000015.1"/>
</dbReference>
<dbReference type="Pfam" id="PF07866">
    <property type="entry name" value="DUF1653"/>
    <property type="match status" value="1"/>
</dbReference>
<gene>
    <name evidence="2" type="ORF">LMG22037_03550</name>
</gene>
<dbReference type="InterPro" id="IPR023387">
    <property type="entry name" value="DUF1653-like_dom"/>
</dbReference>
<sequence>MTTITRYRHYKGGIYELVCEATLESDPSVTMIVYKASNGTIWTRPASVFFEPIEHEGVTMPRFAQTD</sequence>
<dbReference type="Gene3D" id="2.30.30.320">
    <property type="entry name" value="DUF1653-like domain"/>
    <property type="match status" value="1"/>
</dbReference>
<feature type="domain" description="DUF1653" evidence="1">
    <location>
        <begin position="6"/>
        <end position="64"/>
    </location>
</feature>
<dbReference type="EMBL" id="CADIKB010000016">
    <property type="protein sequence ID" value="CAB3701770.1"/>
    <property type="molecule type" value="Genomic_DNA"/>
</dbReference>
<dbReference type="Proteomes" id="UP000494249">
    <property type="component" value="Unassembled WGS sequence"/>
</dbReference>
<evidence type="ECO:0000313" key="2">
    <source>
        <dbReference type="EMBL" id="CAB3701770.1"/>
    </source>
</evidence>
<protein>
    <recommendedName>
        <fullName evidence="1">DUF1653 domain-containing protein</fullName>
    </recommendedName>
</protein>
<evidence type="ECO:0000313" key="3">
    <source>
        <dbReference type="Proteomes" id="UP000494249"/>
    </source>
</evidence>
<organism evidence="2 3">
    <name type="scientific">Paraburkholderia phenoliruptrix</name>
    <dbReference type="NCBI Taxonomy" id="252970"/>
    <lineage>
        <taxon>Bacteria</taxon>
        <taxon>Pseudomonadati</taxon>
        <taxon>Pseudomonadota</taxon>
        <taxon>Betaproteobacteria</taxon>
        <taxon>Burkholderiales</taxon>
        <taxon>Burkholderiaceae</taxon>
        <taxon>Paraburkholderia</taxon>
    </lineage>
</organism>
<dbReference type="InterPro" id="IPR037135">
    <property type="entry name" value="DUF1653-like_dom_sf"/>
</dbReference>